<keyword evidence="1" id="KW-0732">Signal</keyword>
<reference evidence="2 3" key="1">
    <citation type="submission" date="2020-08" db="EMBL/GenBank/DDBJ databases">
        <title>Genomic Encyclopedia of Type Strains, Phase IV (KMG-IV): sequencing the most valuable type-strain genomes for metagenomic binning, comparative biology and taxonomic classification.</title>
        <authorList>
            <person name="Goeker M."/>
        </authorList>
    </citation>
    <scope>NUCLEOTIDE SEQUENCE [LARGE SCALE GENOMIC DNA]</scope>
    <source>
        <strain evidence="2 3">DSM 105074</strain>
    </source>
</reference>
<proteinExistence type="predicted"/>
<accession>A0A840U4S9</accession>
<dbReference type="Proteomes" id="UP000557307">
    <property type="component" value="Unassembled WGS sequence"/>
</dbReference>
<protein>
    <recommendedName>
        <fullName evidence="4">DUF4249 domain-containing protein</fullName>
    </recommendedName>
</protein>
<evidence type="ECO:0000313" key="3">
    <source>
        <dbReference type="Proteomes" id="UP000557307"/>
    </source>
</evidence>
<gene>
    <name evidence="2" type="ORF">HNQ92_005491</name>
</gene>
<evidence type="ECO:0000256" key="1">
    <source>
        <dbReference type="SAM" id="SignalP"/>
    </source>
</evidence>
<dbReference type="Pfam" id="PF14054">
    <property type="entry name" value="DUF4249"/>
    <property type="match status" value="1"/>
</dbReference>
<feature type="signal peptide" evidence="1">
    <location>
        <begin position="1"/>
        <end position="19"/>
    </location>
</feature>
<dbReference type="EMBL" id="JACHGF010000016">
    <property type="protein sequence ID" value="MBB5287328.1"/>
    <property type="molecule type" value="Genomic_DNA"/>
</dbReference>
<organism evidence="2 3">
    <name type="scientific">Rhabdobacter roseus</name>
    <dbReference type="NCBI Taxonomy" id="1655419"/>
    <lineage>
        <taxon>Bacteria</taxon>
        <taxon>Pseudomonadati</taxon>
        <taxon>Bacteroidota</taxon>
        <taxon>Cytophagia</taxon>
        <taxon>Cytophagales</taxon>
        <taxon>Cytophagaceae</taxon>
        <taxon>Rhabdobacter</taxon>
    </lineage>
</organism>
<dbReference type="InterPro" id="IPR025345">
    <property type="entry name" value="DUF4249"/>
</dbReference>
<evidence type="ECO:0008006" key="4">
    <source>
        <dbReference type="Google" id="ProtNLM"/>
    </source>
</evidence>
<dbReference type="AlphaFoldDB" id="A0A840U4S9"/>
<name>A0A840U4S9_9BACT</name>
<dbReference type="PROSITE" id="PS51257">
    <property type="entry name" value="PROKAR_LIPOPROTEIN"/>
    <property type="match status" value="1"/>
</dbReference>
<evidence type="ECO:0000313" key="2">
    <source>
        <dbReference type="EMBL" id="MBB5287328.1"/>
    </source>
</evidence>
<dbReference type="RefSeq" id="WP_184179319.1">
    <property type="nucleotide sequence ID" value="NZ_JACHGF010000016.1"/>
</dbReference>
<comment type="caution">
    <text evidence="2">The sequence shown here is derived from an EMBL/GenBank/DDBJ whole genome shotgun (WGS) entry which is preliminary data.</text>
</comment>
<sequence>MKKHSSLAIFFLLALVLTGCEDVIDLTTETGPSQLVVDGWLTNEPGPQSIRLSLSGAYFASGPAQPALGAEVEVVDDLSHRFVFTDKDNNGLYEWVPDEEDTLGHVGRTYTLTIRYQGETYRATTAINRVPPIDSLVYQVESLPFTPPNGPKDGFLAEFYARDFVGAGDCYWIKSFSGRQLRSSSPGDITVAFDGSFSPGSQADGILFILPIRQSINVNELFSAGDTVGVELHSITLEAFYFLQQVRQEATNGGIFGTPPNNIVSNIRNTRPTGPLALGYFGASAISRAETVIDPAQAKPKE</sequence>
<keyword evidence="3" id="KW-1185">Reference proteome</keyword>
<feature type="chain" id="PRO_5032382529" description="DUF4249 domain-containing protein" evidence="1">
    <location>
        <begin position="20"/>
        <end position="302"/>
    </location>
</feature>